<dbReference type="PANTHER" id="PTHR46797">
    <property type="entry name" value="HTH-TYPE TRANSCRIPTIONAL REGULATOR"/>
    <property type="match status" value="1"/>
</dbReference>
<dbReference type="PROSITE" id="PS50943">
    <property type="entry name" value="HTH_CROC1"/>
    <property type="match status" value="1"/>
</dbReference>
<dbReference type="InterPro" id="IPR010359">
    <property type="entry name" value="IrrE_HExxH"/>
</dbReference>
<name>A0A7W6IIZ3_9HYPH</name>
<dbReference type="EMBL" id="JACIEW010000001">
    <property type="protein sequence ID" value="MBB4050449.1"/>
    <property type="molecule type" value="Genomic_DNA"/>
</dbReference>
<accession>A0A7W6IIZ3</accession>
<evidence type="ECO:0000259" key="5">
    <source>
        <dbReference type="PROSITE" id="PS50943"/>
    </source>
</evidence>
<keyword evidence="3" id="KW-0238">DNA-binding</keyword>
<dbReference type="SUPFAM" id="SSF47413">
    <property type="entry name" value="lambda repressor-like DNA-binding domains"/>
    <property type="match status" value="1"/>
</dbReference>
<evidence type="ECO:0000256" key="4">
    <source>
        <dbReference type="ARBA" id="ARBA00023163"/>
    </source>
</evidence>
<feature type="domain" description="HTH cro/C1-type" evidence="5">
    <location>
        <begin position="9"/>
        <end position="63"/>
    </location>
</feature>
<dbReference type="Pfam" id="PF09856">
    <property type="entry name" value="ScfRs"/>
    <property type="match status" value="1"/>
</dbReference>
<comment type="caution">
    <text evidence="6">The sequence shown here is derived from an EMBL/GenBank/DDBJ whole genome shotgun (WGS) entry which is preliminary data.</text>
</comment>
<evidence type="ECO:0000313" key="7">
    <source>
        <dbReference type="Proteomes" id="UP000547011"/>
    </source>
</evidence>
<dbReference type="GO" id="GO:0005829">
    <property type="term" value="C:cytosol"/>
    <property type="evidence" value="ECO:0007669"/>
    <property type="project" value="TreeGrafter"/>
</dbReference>
<dbReference type="GO" id="GO:0003677">
    <property type="term" value="F:DNA binding"/>
    <property type="evidence" value="ECO:0007669"/>
    <property type="project" value="UniProtKB-KW"/>
</dbReference>
<organism evidence="6 7">
    <name type="scientific">Devosia subaequoris</name>
    <dbReference type="NCBI Taxonomy" id="395930"/>
    <lineage>
        <taxon>Bacteria</taxon>
        <taxon>Pseudomonadati</taxon>
        <taxon>Pseudomonadota</taxon>
        <taxon>Alphaproteobacteria</taxon>
        <taxon>Hyphomicrobiales</taxon>
        <taxon>Devosiaceae</taxon>
        <taxon>Devosia</taxon>
    </lineage>
</organism>
<dbReference type="Pfam" id="PF01381">
    <property type="entry name" value="HTH_3"/>
    <property type="match status" value="1"/>
</dbReference>
<protein>
    <recommendedName>
        <fullName evidence="5">HTH cro/C1-type domain-containing protein</fullName>
    </recommendedName>
</protein>
<dbReference type="Proteomes" id="UP000547011">
    <property type="component" value="Unassembled WGS sequence"/>
</dbReference>
<dbReference type="SMART" id="SM00530">
    <property type="entry name" value="HTH_XRE"/>
    <property type="match status" value="1"/>
</dbReference>
<reference evidence="6 7" key="1">
    <citation type="submission" date="2020-08" db="EMBL/GenBank/DDBJ databases">
        <title>Genomic Encyclopedia of Type Strains, Phase IV (KMG-IV): sequencing the most valuable type-strain genomes for metagenomic binning, comparative biology and taxonomic classification.</title>
        <authorList>
            <person name="Goeker M."/>
        </authorList>
    </citation>
    <scope>NUCLEOTIDE SEQUENCE [LARGE SCALE GENOMIC DNA]</scope>
    <source>
        <strain evidence="6 7">DSM 23447</strain>
    </source>
</reference>
<evidence type="ECO:0000256" key="3">
    <source>
        <dbReference type="ARBA" id="ARBA00023125"/>
    </source>
</evidence>
<dbReference type="PANTHER" id="PTHR46797:SF23">
    <property type="entry name" value="HTH-TYPE TRANSCRIPTIONAL REGULATOR SUTR"/>
    <property type="match status" value="1"/>
</dbReference>
<dbReference type="Gene3D" id="1.10.260.40">
    <property type="entry name" value="lambda repressor-like DNA-binding domains"/>
    <property type="match status" value="1"/>
</dbReference>
<evidence type="ECO:0000313" key="6">
    <source>
        <dbReference type="EMBL" id="MBB4050449.1"/>
    </source>
</evidence>
<dbReference type="InterPro" id="IPR050807">
    <property type="entry name" value="TransReg_Diox_bact_type"/>
</dbReference>
<dbReference type="CDD" id="cd00093">
    <property type="entry name" value="HTH_XRE"/>
    <property type="match status" value="1"/>
</dbReference>
<keyword evidence="2" id="KW-0805">Transcription regulation</keyword>
<dbReference type="InterPro" id="IPR010982">
    <property type="entry name" value="Lambda_DNA-bd_dom_sf"/>
</dbReference>
<dbReference type="InterPro" id="IPR018653">
    <property type="entry name" value="ScfR_C"/>
</dbReference>
<proteinExistence type="inferred from homology"/>
<gene>
    <name evidence="6" type="ORF">GGR20_000067</name>
</gene>
<dbReference type="Pfam" id="PF06114">
    <property type="entry name" value="Peptidase_M78"/>
    <property type="match status" value="1"/>
</dbReference>
<dbReference type="AlphaFoldDB" id="A0A7W6IIZ3"/>
<comment type="similarity">
    <text evidence="1">Belongs to the short-chain fatty acyl-CoA assimilation regulator (ScfR) family.</text>
</comment>
<evidence type="ECO:0000256" key="2">
    <source>
        <dbReference type="ARBA" id="ARBA00023015"/>
    </source>
</evidence>
<dbReference type="InterPro" id="IPR001387">
    <property type="entry name" value="Cro/C1-type_HTH"/>
</dbReference>
<sequence length="542" mass="59216">MRAPIGFRISNRRKSLKISQAALARLVGISPSYLNLIENNKRDVGGALLQRVALHLNIDIDDLTGQAEQKLLQDLEEAYAEPMVESLPFQPDERRQMVAQYPASAQAMTRLHRAYTEAVASADAFADRLRSDPLLSQLLHQILSGVTAVRSSAEILEEVTDLDEGERERFLASIGRETRNLGAVARNLIGHFENASASRRNVSAVREIDDLLIERTNYFPALEVAAEGLRADVERHGLFGLEGLVTALERQFGVRITIGGAPPSGPADFPGQYRYFPEIATMWLQGATTLATRQFQLARLYGELAAGSVIETELGEAALASPAALRLARRALGSYLAGAMVFPYSGFLGQAEATGYDIDQLRQTYYASYEQVAHRLVSLRRPGEEGVPFGFLRSDPAGRLTKHFPLPGLLLPYSGHACPLWAIYGAFRTPDMPVRQVVRFSDGSRYLFVARTVQRRAAAFHEPPVMASVMLACNVLHADRTVYAQGLDLGDTGADVEVGPTCRLCTRSNCASRQEEPLAPGPGRENLRTALVPNGFALGEGG</sequence>
<keyword evidence="7" id="KW-1185">Reference proteome</keyword>
<dbReference type="RefSeq" id="WP_183309270.1">
    <property type="nucleotide sequence ID" value="NZ_JACIEW010000001.1"/>
</dbReference>
<dbReference type="GO" id="GO:0003700">
    <property type="term" value="F:DNA-binding transcription factor activity"/>
    <property type="evidence" value="ECO:0007669"/>
    <property type="project" value="TreeGrafter"/>
</dbReference>
<evidence type="ECO:0000256" key="1">
    <source>
        <dbReference type="ARBA" id="ARBA00007227"/>
    </source>
</evidence>
<keyword evidence="4" id="KW-0804">Transcription</keyword>